<dbReference type="AlphaFoldDB" id="A0A5C8JDX7"/>
<dbReference type="Pfam" id="PF19573">
    <property type="entry name" value="DUF6089"/>
    <property type="match status" value="1"/>
</dbReference>
<dbReference type="RefSeq" id="WP_147923028.1">
    <property type="nucleotide sequence ID" value="NZ_VRTY01000075.1"/>
</dbReference>
<dbReference type="Gene3D" id="2.40.160.20">
    <property type="match status" value="1"/>
</dbReference>
<dbReference type="InterPro" id="IPR011250">
    <property type="entry name" value="OMP/PagP_B-barrel"/>
</dbReference>
<dbReference type="PROSITE" id="PS01096">
    <property type="entry name" value="PPIC_PPIASE_1"/>
    <property type="match status" value="1"/>
</dbReference>
<comment type="caution">
    <text evidence="3">The sequence shown here is derived from an EMBL/GenBank/DDBJ whole genome shotgun (WGS) entry which is preliminary data.</text>
</comment>
<dbReference type="InterPro" id="IPR045743">
    <property type="entry name" value="DUF6089"/>
</dbReference>
<organism evidence="3 4">
    <name type="scientific">Pontibacter qinzhouensis</name>
    <dbReference type="NCBI Taxonomy" id="2603253"/>
    <lineage>
        <taxon>Bacteria</taxon>
        <taxon>Pseudomonadati</taxon>
        <taxon>Bacteroidota</taxon>
        <taxon>Cytophagia</taxon>
        <taxon>Cytophagales</taxon>
        <taxon>Hymenobacteraceae</taxon>
        <taxon>Pontibacter</taxon>
    </lineage>
</organism>
<name>A0A5C8JDX7_9BACT</name>
<dbReference type="SUPFAM" id="SSF56925">
    <property type="entry name" value="OMPA-like"/>
    <property type="match status" value="1"/>
</dbReference>
<evidence type="ECO:0000313" key="3">
    <source>
        <dbReference type="EMBL" id="TXK36635.1"/>
    </source>
</evidence>
<protein>
    <submittedName>
        <fullName evidence="3">Outer membrane beta-barrel protein</fullName>
    </submittedName>
</protein>
<evidence type="ECO:0000313" key="4">
    <source>
        <dbReference type="Proteomes" id="UP000321926"/>
    </source>
</evidence>
<dbReference type="EMBL" id="VRTY01000075">
    <property type="protein sequence ID" value="TXK36635.1"/>
    <property type="molecule type" value="Genomic_DNA"/>
</dbReference>
<dbReference type="InterPro" id="IPR023058">
    <property type="entry name" value="PPIase_PpiC_CS"/>
</dbReference>
<proteinExistence type="predicted"/>
<feature type="domain" description="DUF6089" evidence="2">
    <location>
        <begin position="34"/>
        <end position="244"/>
    </location>
</feature>
<keyword evidence="4" id="KW-1185">Reference proteome</keyword>
<dbReference type="Proteomes" id="UP000321926">
    <property type="component" value="Unassembled WGS sequence"/>
</dbReference>
<keyword evidence="1" id="KW-0732">Signal</keyword>
<sequence>MTLSTFKHTLLICLMAQIGSVFFGQAAFGQSQSYITTSEIGGGIGGVNYKGEIAPSYRLLNNQPALNLFYRRDISAPITLRGGLVASHRIIDDNTFSDEAFNLPLPNYRQADLRMSLLELSAVMEYNFLDYYDFTQPIRISPYFFAGVAGFLYNQKTTFENTTLQNQEEPFRTTLGVAIPFGVGIKYALSRHWNLGLEFGARKLFNDNIDNLYGQDKRISNPYDNDWYFYNGISISYTFYRINCPPVYKNKPGLLD</sequence>
<gene>
    <name evidence="3" type="ORF">FVR03_17335</name>
</gene>
<reference evidence="3 4" key="1">
    <citation type="submission" date="2019-08" db="EMBL/GenBank/DDBJ databases">
        <authorList>
            <person name="Shi S."/>
        </authorList>
    </citation>
    <scope>NUCLEOTIDE SEQUENCE [LARGE SCALE GENOMIC DNA]</scope>
    <source>
        <strain evidence="3 4">GY10130</strain>
    </source>
</reference>
<evidence type="ECO:0000256" key="1">
    <source>
        <dbReference type="SAM" id="SignalP"/>
    </source>
</evidence>
<feature type="chain" id="PRO_5022968680" evidence="1">
    <location>
        <begin position="27"/>
        <end position="256"/>
    </location>
</feature>
<feature type="signal peptide" evidence="1">
    <location>
        <begin position="1"/>
        <end position="26"/>
    </location>
</feature>
<evidence type="ECO:0000259" key="2">
    <source>
        <dbReference type="Pfam" id="PF19573"/>
    </source>
</evidence>
<accession>A0A5C8JDX7</accession>
<dbReference type="OrthoDB" id="654178at2"/>